<evidence type="ECO:0000313" key="2">
    <source>
        <dbReference type="Proteomes" id="UP000238479"/>
    </source>
</evidence>
<dbReference type="STRING" id="74649.A0A2P6RD33"/>
<gene>
    <name evidence="1" type="ORF">RchiOBHm_Chr3g0478201</name>
</gene>
<proteinExistence type="predicted"/>
<keyword evidence="2" id="KW-1185">Reference proteome</keyword>
<dbReference type="AlphaFoldDB" id="A0A2P6RD33"/>
<dbReference type="Proteomes" id="UP000238479">
    <property type="component" value="Chromosome 3"/>
</dbReference>
<accession>A0A2P6RD33</accession>
<dbReference type="PANTHER" id="PTHR33116">
    <property type="entry name" value="REVERSE TRANSCRIPTASE ZINC-BINDING DOMAIN-CONTAINING PROTEIN-RELATED-RELATED"/>
    <property type="match status" value="1"/>
</dbReference>
<dbReference type="EMBL" id="PDCK01000041">
    <property type="protein sequence ID" value="PRQ44344.1"/>
    <property type="molecule type" value="Genomic_DNA"/>
</dbReference>
<protein>
    <recommendedName>
        <fullName evidence="3">RNA-directed DNA polymerase</fullName>
    </recommendedName>
</protein>
<sequence length="339" mass="38649">MTELRPIALCNVVYRICSKVLAHRLKKILGEQQWIQGIKVTPTAPILQHLLFADDSFLFGSATEEECQQFRNILYAYEIASGQRVNLQKSNVAFSKNVSMDRQLYLADILGVQRVDKHEKYLGLPTHVGRSKTAAFAYLKEKLTKKVVSWRAKLLSGVGKEILIKSVAQSVPMYVMNCYMHPLGLCDDMHQVCAGFWWGDSEDKNKIHWRSWERLCVPKKEGAGFRDTPSFSWRSIVEARQVLVQGLKWQVGNGECIEIWNHNWIPDVYPRGQSSPPLYDAPRFVEELMDPITLSWDVNLLASKCMSLQLVAAAKEQIWALASNLFIAYNMVVEVGRSL</sequence>
<evidence type="ECO:0008006" key="3">
    <source>
        <dbReference type="Google" id="ProtNLM"/>
    </source>
</evidence>
<dbReference type="OMA" id="GECIEIW"/>
<evidence type="ECO:0000313" key="1">
    <source>
        <dbReference type="EMBL" id="PRQ44344.1"/>
    </source>
</evidence>
<comment type="caution">
    <text evidence="1">The sequence shown here is derived from an EMBL/GenBank/DDBJ whole genome shotgun (WGS) entry which is preliminary data.</text>
</comment>
<organism evidence="1 2">
    <name type="scientific">Rosa chinensis</name>
    <name type="common">China rose</name>
    <dbReference type="NCBI Taxonomy" id="74649"/>
    <lineage>
        <taxon>Eukaryota</taxon>
        <taxon>Viridiplantae</taxon>
        <taxon>Streptophyta</taxon>
        <taxon>Embryophyta</taxon>
        <taxon>Tracheophyta</taxon>
        <taxon>Spermatophyta</taxon>
        <taxon>Magnoliopsida</taxon>
        <taxon>eudicotyledons</taxon>
        <taxon>Gunneridae</taxon>
        <taxon>Pentapetalae</taxon>
        <taxon>rosids</taxon>
        <taxon>fabids</taxon>
        <taxon>Rosales</taxon>
        <taxon>Rosaceae</taxon>
        <taxon>Rosoideae</taxon>
        <taxon>Rosoideae incertae sedis</taxon>
        <taxon>Rosa</taxon>
    </lineage>
</organism>
<dbReference type="PANTHER" id="PTHR33116:SF86">
    <property type="entry name" value="REVERSE TRANSCRIPTASE DOMAIN-CONTAINING PROTEIN"/>
    <property type="match status" value="1"/>
</dbReference>
<dbReference type="Gramene" id="PRQ44344">
    <property type="protein sequence ID" value="PRQ44344"/>
    <property type="gene ID" value="RchiOBHm_Chr3g0478201"/>
</dbReference>
<reference evidence="1 2" key="1">
    <citation type="journal article" date="2018" name="Nat. Genet.">
        <title>The Rosa genome provides new insights in the design of modern roses.</title>
        <authorList>
            <person name="Bendahmane M."/>
        </authorList>
    </citation>
    <scope>NUCLEOTIDE SEQUENCE [LARGE SCALE GENOMIC DNA]</scope>
    <source>
        <strain evidence="2">cv. Old Blush</strain>
    </source>
</reference>
<name>A0A2P6RD33_ROSCH</name>